<feature type="domain" description="HTH hxlR-type" evidence="5">
    <location>
        <begin position="11"/>
        <end position="108"/>
    </location>
</feature>
<dbReference type="Proteomes" id="UP001595828">
    <property type="component" value="Unassembled WGS sequence"/>
</dbReference>
<evidence type="ECO:0000256" key="2">
    <source>
        <dbReference type="ARBA" id="ARBA00023125"/>
    </source>
</evidence>
<evidence type="ECO:0000256" key="4">
    <source>
        <dbReference type="SAM" id="MobiDB-lite"/>
    </source>
</evidence>
<sequence length="168" mass="18976">MQWGDLADQPCSFSRTMSVIGDRWTLMILRDCFMKVRRFEEFHERLGIGRSILTDRLNKLVDNEVLARVPYQQSPLRYEYRLTQKGIDLHPIIMGIVHWGDRHIAGSEGRPLLHHHTTCGHDFDPLLTCSHCGGQVDAREVTISPGPGARGDAHMPPVAGRSPARSAR</sequence>
<keyword evidence="1" id="KW-0805">Transcription regulation</keyword>
<dbReference type="PANTHER" id="PTHR33204">
    <property type="entry name" value="TRANSCRIPTIONAL REGULATOR, MARR FAMILY"/>
    <property type="match status" value="1"/>
</dbReference>
<accession>A0ABV8RSH4</accession>
<dbReference type="EMBL" id="JBHSDR010000006">
    <property type="protein sequence ID" value="MFC4296087.1"/>
    <property type="molecule type" value="Genomic_DNA"/>
</dbReference>
<evidence type="ECO:0000259" key="5">
    <source>
        <dbReference type="PROSITE" id="PS51118"/>
    </source>
</evidence>
<evidence type="ECO:0000313" key="7">
    <source>
        <dbReference type="Proteomes" id="UP001595828"/>
    </source>
</evidence>
<evidence type="ECO:0000313" key="6">
    <source>
        <dbReference type="EMBL" id="MFC4296087.1"/>
    </source>
</evidence>
<keyword evidence="2" id="KW-0238">DNA-binding</keyword>
<name>A0ABV8RSH4_9SPHN</name>
<keyword evidence="7" id="KW-1185">Reference proteome</keyword>
<dbReference type="PANTHER" id="PTHR33204:SF36">
    <property type="entry name" value="TRANSCRIPTIONAL REGULATORY PROTEIN"/>
    <property type="match status" value="1"/>
</dbReference>
<reference evidence="7" key="1">
    <citation type="journal article" date="2019" name="Int. J. Syst. Evol. Microbiol.">
        <title>The Global Catalogue of Microorganisms (GCM) 10K type strain sequencing project: providing services to taxonomists for standard genome sequencing and annotation.</title>
        <authorList>
            <consortium name="The Broad Institute Genomics Platform"/>
            <consortium name="The Broad Institute Genome Sequencing Center for Infectious Disease"/>
            <person name="Wu L."/>
            <person name="Ma J."/>
        </authorList>
    </citation>
    <scope>NUCLEOTIDE SEQUENCE [LARGE SCALE GENOMIC DNA]</scope>
    <source>
        <strain evidence="7">CGMCC 1.12989</strain>
    </source>
</reference>
<dbReference type="Gene3D" id="1.10.10.10">
    <property type="entry name" value="Winged helix-like DNA-binding domain superfamily/Winged helix DNA-binding domain"/>
    <property type="match status" value="1"/>
</dbReference>
<evidence type="ECO:0000256" key="1">
    <source>
        <dbReference type="ARBA" id="ARBA00023015"/>
    </source>
</evidence>
<keyword evidence="3" id="KW-0804">Transcription</keyword>
<evidence type="ECO:0000256" key="3">
    <source>
        <dbReference type="ARBA" id="ARBA00023163"/>
    </source>
</evidence>
<dbReference type="InterPro" id="IPR036390">
    <property type="entry name" value="WH_DNA-bd_sf"/>
</dbReference>
<gene>
    <name evidence="6" type="ORF">ACFO0A_13590</name>
</gene>
<proteinExistence type="predicted"/>
<dbReference type="RefSeq" id="WP_379539537.1">
    <property type="nucleotide sequence ID" value="NZ_JBHSDR010000006.1"/>
</dbReference>
<dbReference type="PROSITE" id="PS51118">
    <property type="entry name" value="HTH_HXLR"/>
    <property type="match status" value="1"/>
</dbReference>
<dbReference type="InterPro" id="IPR002577">
    <property type="entry name" value="HTH_HxlR"/>
</dbReference>
<dbReference type="Pfam" id="PF01638">
    <property type="entry name" value="HxlR"/>
    <property type="match status" value="1"/>
</dbReference>
<dbReference type="InterPro" id="IPR036388">
    <property type="entry name" value="WH-like_DNA-bd_sf"/>
</dbReference>
<feature type="region of interest" description="Disordered" evidence="4">
    <location>
        <begin position="143"/>
        <end position="168"/>
    </location>
</feature>
<protein>
    <submittedName>
        <fullName evidence="6">Winged helix-turn-helix transcriptional regulator</fullName>
    </submittedName>
</protein>
<dbReference type="SUPFAM" id="SSF46785">
    <property type="entry name" value="Winged helix' DNA-binding domain"/>
    <property type="match status" value="1"/>
</dbReference>
<organism evidence="6 7">
    <name type="scientific">Novosphingobium tardum</name>
    <dbReference type="NCBI Taxonomy" id="1538021"/>
    <lineage>
        <taxon>Bacteria</taxon>
        <taxon>Pseudomonadati</taxon>
        <taxon>Pseudomonadota</taxon>
        <taxon>Alphaproteobacteria</taxon>
        <taxon>Sphingomonadales</taxon>
        <taxon>Sphingomonadaceae</taxon>
        <taxon>Novosphingobium</taxon>
    </lineage>
</organism>
<comment type="caution">
    <text evidence="6">The sequence shown here is derived from an EMBL/GenBank/DDBJ whole genome shotgun (WGS) entry which is preliminary data.</text>
</comment>